<gene>
    <name evidence="3" type="ORF">EIP91_008167</name>
</gene>
<evidence type="ECO:0000313" key="4">
    <source>
        <dbReference type="Proteomes" id="UP000292702"/>
    </source>
</evidence>
<sequence length="95" mass="9824">MRFFATVVLAVMASVVPSLAASIGSVGLARRGEVPGWRRYSAEGVDRRQTSPIIGENGTSPVTGQNGIEPIDPDCCTVNEGEAGPGTPGLVPFPQ</sequence>
<proteinExistence type="predicted"/>
<comment type="caution">
    <text evidence="3">The sequence shown here is derived from an EMBL/GenBank/DDBJ whole genome shotgun (WGS) entry which is preliminary data.</text>
</comment>
<accession>A0A4R0R380</accession>
<evidence type="ECO:0000256" key="1">
    <source>
        <dbReference type="SAM" id="MobiDB-lite"/>
    </source>
</evidence>
<reference evidence="3 4" key="1">
    <citation type="submission" date="2018-11" db="EMBL/GenBank/DDBJ databases">
        <title>Genome assembly of Steccherinum ochraceum LE-BIN_3174, the white-rot fungus of the Steccherinaceae family (The Residual Polyporoid clade, Polyporales, Basidiomycota).</title>
        <authorList>
            <person name="Fedorova T.V."/>
            <person name="Glazunova O.A."/>
            <person name="Landesman E.O."/>
            <person name="Moiseenko K.V."/>
            <person name="Psurtseva N.V."/>
            <person name="Savinova O.S."/>
            <person name="Shakhova N.V."/>
            <person name="Tyazhelova T.V."/>
            <person name="Vasina D.V."/>
        </authorList>
    </citation>
    <scope>NUCLEOTIDE SEQUENCE [LARGE SCALE GENOMIC DNA]</scope>
    <source>
        <strain evidence="3 4">LE-BIN_3174</strain>
    </source>
</reference>
<name>A0A4R0R380_9APHY</name>
<evidence type="ECO:0000313" key="3">
    <source>
        <dbReference type="EMBL" id="TCD61602.1"/>
    </source>
</evidence>
<dbReference type="EMBL" id="RWJN01000447">
    <property type="protein sequence ID" value="TCD61602.1"/>
    <property type="molecule type" value="Genomic_DNA"/>
</dbReference>
<organism evidence="3 4">
    <name type="scientific">Steccherinum ochraceum</name>
    <dbReference type="NCBI Taxonomy" id="92696"/>
    <lineage>
        <taxon>Eukaryota</taxon>
        <taxon>Fungi</taxon>
        <taxon>Dikarya</taxon>
        <taxon>Basidiomycota</taxon>
        <taxon>Agaricomycotina</taxon>
        <taxon>Agaricomycetes</taxon>
        <taxon>Polyporales</taxon>
        <taxon>Steccherinaceae</taxon>
        <taxon>Steccherinum</taxon>
    </lineage>
</organism>
<dbReference type="AlphaFoldDB" id="A0A4R0R380"/>
<feature type="chain" id="PRO_5020266993" evidence="2">
    <location>
        <begin position="21"/>
        <end position="95"/>
    </location>
</feature>
<feature type="region of interest" description="Disordered" evidence="1">
    <location>
        <begin position="45"/>
        <end position="72"/>
    </location>
</feature>
<dbReference type="Proteomes" id="UP000292702">
    <property type="component" value="Unassembled WGS sequence"/>
</dbReference>
<protein>
    <submittedName>
        <fullName evidence="3">Uncharacterized protein</fullName>
    </submittedName>
</protein>
<keyword evidence="4" id="KW-1185">Reference proteome</keyword>
<feature type="compositionally biased region" description="Polar residues" evidence="1">
    <location>
        <begin position="57"/>
        <end position="66"/>
    </location>
</feature>
<evidence type="ECO:0000256" key="2">
    <source>
        <dbReference type="SAM" id="SignalP"/>
    </source>
</evidence>
<feature type="signal peptide" evidence="2">
    <location>
        <begin position="1"/>
        <end position="20"/>
    </location>
</feature>
<keyword evidence="2" id="KW-0732">Signal</keyword>